<dbReference type="InterPro" id="IPR015943">
    <property type="entry name" value="WD40/YVTN_repeat-like_dom_sf"/>
</dbReference>
<evidence type="ECO:0000313" key="3">
    <source>
        <dbReference type="Proteomes" id="UP000218164"/>
    </source>
</evidence>
<dbReference type="EMBL" id="LMVP01000076">
    <property type="protein sequence ID" value="PAV13575.1"/>
    <property type="molecule type" value="Genomic_DNA"/>
</dbReference>
<organism evidence="2 3">
    <name type="scientific">Methanosarcina spelaei</name>
    <dbReference type="NCBI Taxonomy" id="1036679"/>
    <lineage>
        <taxon>Archaea</taxon>
        <taxon>Methanobacteriati</taxon>
        <taxon>Methanobacteriota</taxon>
        <taxon>Stenosarchaea group</taxon>
        <taxon>Methanomicrobia</taxon>
        <taxon>Methanosarcinales</taxon>
        <taxon>Methanosarcinaceae</taxon>
        <taxon>Methanosarcina</taxon>
    </lineage>
</organism>
<feature type="domain" description="PKD" evidence="1">
    <location>
        <begin position="1063"/>
        <end position="1148"/>
    </location>
</feature>
<proteinExistence type="predicted"/>
<dbReference type="Gene3D" id="2.130.10.10">
    <property type="entry name" value="YVTN repeat-like/Quinoprotein amine dehydrogenase"/>
    <property type="match status" value="4"/>
</dbReference>
<feature type="domain" description="PKD" evidence="1">
    <location>
        <begin position="54"/>
        <end position="90"/>
    </location>
</feature>
<protein>
    <submittedName>
        <fullName evidence="2">Cell surface protein</fullName>
    </submittedName>
</protein>
<dbReference type="InterPro" id="IPR011047">
    <property type="entry name" value="Quinoprotein_ADH-like_sf"/>
</dbReference>
<dbReference type="Pfam" id="PF13360">
    <property type="entry name" value="PQQ_2"/>
    <property type="match status" value="2"/>
</dbReference>
<dbReference type="Gene3D" id="2.40.128.630">
    <property type="match status" value="1"/>
</dbReference>
<dbReference type="InterPro" id="IPR002372">
    <property type="entry name" value="PQQ_rpt_dom"/>
</dbReference>
<dbReference type="SMART" id="SM00564">
    <property type="entry name" value="PQQ"/>
    <property type="match status" value="8"/>
</dbReference>
<keyword evidence="3" id="KW-1185">Reference proteome</keyword>
<dbReference type="Gene3D" id="2.60.40.10">
    <property type="entry name" value="Immunoglobulins"/>
    <property type="match status" value="4"/>
</dbReference>
<dbReference type="Pfam" id="PF18911">
    <property type="entry name" value="PKD_4"/>
    <property type="match status" value="4"/>
</dbReference>
<dbReference type="FunFam" id="2.60.40.10:FF:000270">
    <property type="entry name" value="Cell surface protein"/>
    <property type="match status" value="4"/>
</dbReference>
<dbReference type="PANTHER" id="PTHR34512:SF30">
    <property type="entry name" value="OUTER MEMBRANE PROTEIN ASSEMBLY FACTOR BAMB"/>
    <property type="match status" value="1"/>
</dbReference>
<gene>
    <name evidence="2" type="ORF">ASJ81_17380</name>
</gene>
<reference evidence="2 3" key="1">
    <citation type="journal article" date="2017" name="BMC Genomics">
        <title>Genomic analysis of methanogenic archaea reveals a shift towards energy conservation.</title>
        <authorList>
            <person name="Gilmore S.P."/>
            <person name="Henske J.K."/>
            <person name="Sexton J.A."/>
            <person name="Solomon K.V."/>
            <person name="Seppala S."/>
            <person name="Yoo J.I."/>
            <person name="Huyett L.M."/>
            <person name="Pressman A."/>
            <person name="Cogan J.Z."/>
            <person name="Kivenson V."/>
            <person name="Peng X."/>
            <person name="Tan Y."/>
            <person name="Valentine D.L."/>
            <person name="O'Malley M.A."/>
        </authorList>
    </citation>
    <scope>NUCLEOTIDE SEQUENCE [LARGE SCALE GENOMIC DNA]</scope>
    <source>
        <strain evidence="2 3">MC-15</strain>
    </source>
</reference>
<comment type="caution">
    <text evidence="2">The sequence shown here is derived from an EMBL/GenBank/DDBJ whole genome shotgun (WGS) entry which is preliminary data.</text>
</comment>
<feature type="domain" description="PKD" evidence="1">
    <location>
        <begin position="527"/>
        <end position="611"/>
    </location>
</feature>
<dbReference type="SMART" id="SM00089">
    <property type="entry name" value="PKD"/>
    <property type="match status" value="4"/>
</dbReference>
<dbReference type="PROSITE" id="PS50093">
    <property type="entry name" value="PKD"/>
    <property type="match status" value="4"/>
</dbReference>
<dbReference type="AlphaFoldDB" id="A0A2A2HWB0"/>
<dbReference type="InterPro" id="IPR000601">
    <property type="entry name" value="PKD_dom"/>
</dbReference>
<dbReference type="InterPro" id="IPR022409">
    <property type="entry name" value="PKD/Chitinase_dom"/>
</dbReference>
<dbReference type="CDD" id="cd00146">
    <property type="entry name" value="PKD"/>
    <property type="match status" value="4"/>
</dbReference>
<dbReference type="Proteomes" id="UP000218164">
    <property type="component" value="Unassembled WGS sequence"/>
</dbReference>
<dbReference type="InterPro" id="IPR035986">
    <property type="entry name" value="PKD_dom_sf"/>
</dbReference>
<evidence type="ECO:0000313" key="2">
    <source>
        <dbReference type="EMBL" id="PAV13575.1"/>
    </source>
</evidence>
<dbReference type="InterPro" id="IPR013783">
    <property type="entry name" value="Ig-like_fold"/>
</dbReference>
<evidence type="ECO:0000259" key="1">
    <source>
        <dbReference type="PROSITE" id="PS50093"/>
    </source>
</evidence>
<dbReference type="InterPro" id="IPR018391">
    <property type="entry name" value="PQQ_b-propeller_rpt"/>
</dbReference>
<name>A0A2A2HWB0_9EURY</name>
<dbReference type="OrthoDB" id="118035at2157"/>
<dbReference type="PANTHER" id="PTHR34512">
    <property type="entry name" value="CELL SURFACE PROTEIN"/>
    <property type="match status" value="1"/>
</dbReference>
<accession>A0A2A2HWB0</accession>
<dbReference type="SUPFAM" id="SSF49299">
    <property type="entry name" value="PKD domain"/>
    <property type="match status" value="4"/>
</dbReference>
<feature type="domain" description="PKD" evidence="1">
    <location>
        <begin position="612"/>
        <end position="693"/>
    </location>
</feature>
<sequence>MVIIPSSATTSDRLLGGDLSDGGFIPVANFSADVNSGTVPLTVNFTDESTYAESWSWDFDGDDIVDSIDKNPVHTYTTTGKYSVNLTVTSPNIRDSEIKTGYITVTADGFSGVEGGEKNVSVAPVLDSSDTVVFKNNLYHTGVTSQAGPIDDPELVWSAHTGYMNTNPLVLDDLLVSVCSYDISVLNRTTGDYVWHTVTSGENLGTACYGDGKLFYPESSKGKLSAYDIRNGELLWNVTGLGGPYSQLNTPVVYEDHRIYFGIFNGNPSAYYCYYDNGTQCWSYEGSGYYWAGAAVIGDYLVFGGEDMNLTSLNKNTGDLVDEINVSTVFSIPTSGGQIESSVSYDENSSRCYFTTVSGYCCGIGFDKRTGKFVKTDKVSHSIGPSTSTPSVYNGRLYVGVGKMFKSGGGPYLYCLNASDMSEIWKYTANGIIQSSPTVSTYYENSTGDIYIYFTTNAKNGTVYCLKDHAGNSDAIEAWHWTPPESMQQYVLAGAVLKQGYLFFGNNEWKGKAGCTFALKGSETGPIVSKFSAENTFGKAPLNVSFSDESSGYGITEWLWDFGDNSTSNEKSPFHVYEKNGLYTVSLTVMNSEESNTSTRTGFVNVTDQITPVADFSYSVSGTQSPVSVEFTDTSNNTNSATTWFWDFGDNTTSNLQNPTHQYTEEGMYSVTLTVSSQYGNNTVKKSGIIAVEPWNVPEWATNDSWPQFQKDAQHSGFSKGVAPSTATRLWVSDDIGAVRSSSIAVTGGRIFVNCNDNDTGMSVICSLNQQTGAVLAGHGEGDGGGFYGSWSSPVYDDGKVWCGLNNYPEGTTYNSVNGGTMVADGKVFSSNWDGNQYFCFEESTGEELWNFSVPVSSYAQSCPAYKDGKVYVLYWHGFSGGGENSVYCLNADTGEEIWRHANISSNPCGSPMITDDAIYFTTHNPDGESAQFYALNITDGSVRWSNTSIIGTDSTPAYAYGNIYVSSGYSRYITYCFNATTGELVWETDPKDKIGFWTCSPAVADGKVYVGTGGSGIVCLDAYTGKIIWQDEGGGSTPAIVDGVVYSIGKDGRVYAYFSSQLVSDFAANPVSGEAPLIVQFNDTSSGSPTSWFWDFDNDGTADSTEQNPVHTYTIAGTYSVKLTSTNANGSDEETKTNYITVTESSGNQGNDTSNQGNGSSATISLTVKIVPIVSIEVSPLALDFGELPPGKISESQNLSIKNTGSCDVNVISKVTDSSAGASLFSQGLLLDSQIWNKYMKVIGKNSQEIESVSLQVSSDYVESGTKKGEITFWAEAAE</sequence>
<dbReference type="SUPFAM" id="SSF50998">
    <property type="entry name" value="Quinoprotein alcohol dehydrogenase-like"/>
    <property type="match status" value="4"/>
</dbReference>